<keyword evidence="1" id="KW-0812">Transmembrane</keyword>
<feature type="transmembrane region" description="Helical" evidence="1">
    <location>
        <begin position="156"/>
        <end position="179"/>
    </location>
</feature>
<feature type="transmembrane region" description="Helical" evidence="1">
    <location>
        <begin position="6"/>
        <end position="26"/>
    </location>
</feature>
<dbReference type="Proteomes" id="UP000191663">
    <property type="component" value="Unassembled WGS sequence"/>
</dbReference>
<reference evidence="3" key="1">
    <citation type="submission" date="2017-01" db="EMBL/GenBank/DDBJ databases">
        <title>Novel pathways for hydrocarbon cycling and metabolic interdependencies in hydrothermal sediment communities.</title>
        <authorList>
            <person name="Dombrowski N."/>
            <person name="Seitz K."/>
            <person name="Teske A."/>
            <person name="Baker B."/>
        </authorList>
    </citation>
    <scope>NUCLEOTIDE SEQUENCE [LARGE SCALE GENOMIC DNA]</scope>
</reference>
<comment type="caution">
    <text evidence="2">The sequence shown here is derived from an EMBL/GenBank/DDBJ whole genome shotgun (WGS) entry which is preliminary data.</text>
</comment>
<dbReference type="AlphaFoldDB" id="A0A1V4QEG3"/>
<sequence length="262" mass="28151">GPGIGILYTTISVGGIIGAGLTGTILIRNLGQFQTQILAIAINLAMGLITLLFLGSESTVKNEKEIEIEIHRRDSLLLLAVATITGFIGLALEIFWLRALSIFLANTAYTFAVVLVVYLLGTAYTFAVVLVVYLLGISIGGYLYTRCLSQTKRGHIWLVITLSVIGGYVIATAFLLNGFPDLLFPLSGLLKIALLRITLPGLVLALVIMFLPALFMGISFPLICRLNNRSLQTLGQGIGDIYLKIDTQVSGHATLITVQSVV</sequence>
<feature type="non-terminal residue" evidence="2">
    <location>
        <position position="1"/>
    </location>
</feature>
<feature type="transmembrane region" description="Helical" evidence="1">
    <location>
        <begin position="38"/>
        <end position="56"/>
    </location>
</feature>
<proteinExistence type="predicted"/>
<accession>A0A1V4QEG3</accession>
<feature type="transmembrane region" description="Helical" evidence="1">
    <location>
        <begin position="199"/>
        <end position="223"/>
    </location>
</feature>
<dbReference type="EMBL" id="MUKB01000087">
    <property type="protein sequence ID" value="OPX17724.1"/>
    <property type="molecule type" value="Genomic_DNA"/>
</dbReference>
<name>A0A1V4QEG3_UNCW3</name>
<evidence type="ECO:0000313" key="2">
    <source>
        <dbReference type="EMBL" id="OPX17724.1"/>
    </source>
</evidence>
<dbReference type="SUPFAM" id="SSF103473">
    <property type="entry name" value="MFS general substrate transporter"/>
    <property type="match status" value="1"/>
</dbReference>
<keyword evidence="1" id="KW-1133">Transmembrane helix</keyword>
<gene>
    <name evidence="2" type="ORF">BXT86_05045</name>
</gene>
<feature type="transmembrane region" description="Helical" evidence="1">
    <location>
        <begin position="76"/>
        <end position="96"/>
    </location>
</feature>
<evidence type="ECO:0000256" key="1">
    <source>
        <dbReference type="SAM" id="Phobius"/>
    </source>
</evidence>
<evidence type="ECO:0000313" key="3">
    <source>
        <dbReference type="Proteomes" id="UP000191663"/>
    </source>
</evidence>
<dbReference type="InterPro" id="IPR036259">
    <property type="entry name" value="MFS_trans_sf"/>
</dbReference>
<protein>
    <submittedName>
        <fullName evidence="2">Uncharacterized protein</fullName>
    </submittedName>
</protein>
<keyword evidence="1" id="KW-0472">Membrane</keyword>
<organism evidence="2 3">
    <name type="scientific">candidate division WOR-3 bacterium 4484_100</name>
    <dbReference type="NCBI Taxonomy" id="1936077"/>
    <lineage>
        <taxon>Bacteria</taxon>
        <taxon>Bacteria division WOR-3</taxon>
    </lineage>
</organism>